<keyword evidence="6" id="KW-1185">Reference proteome</keyword>
<dbReference type="PRINTS" id="PR00080">
    <property type="entry name" value="SDRFAMILY"/>
</dbReference>
<evidence type="ECO:0000313" key="5">
    <source>
        <dbReference type="EMBL" id="QDQ28700.1"/>
    </source>
</evidence>
<comment type="similarity">
    <text evidence="1 3">Belongs to the short-chain dehydrogenases/reductases (SDR) family.</text>
</comment>
<evidence type="ECO:0000313" key="6">
    <source>
        <dbReference type="Proteomes" id="UP000317550"/>
    </source>
</evidence>
<dbReference type="OrthoDB" id="4523082at2"/>
<name>A0A516SKM0_9NEIS</name>
<dbReference type="Gene3D" id="3.40.50.720">
    <property type="entry name" value="NAD(P)-binding Rossmann-like Domain"/>
    <property type="match status" value="1"/>
</dbReference>
<evidence type="ECO:0000256" key="3">
    <source>
        <dbReference type="RuleBase" id="RU000363"/>
    </source>
</evidence>
<dbReference type="SMART" id="SM00822">
    <property type="entry name" value="PKS_KR"/>
    <property type="match status" value="1"/>
</dbReference>
<evidence type="ECO:0000256" key="1">
    <source>
        <dbReference type="ARBA" id="ARBA00006484"/>
    </source>
</evidence>
<dbReference type="KEGG" id="cari:FNU76_21385"/>
<gene>
    <name evidence="5" type="ORF">FNU76_21385</name>
</gene>
<sequence>MEKLRNLRGRVALVTGAAGGIGRALAIELAEHGCHLALADRNVIGLHETMACLRDFDVKVSIHEADVCVRSAADQLPEQVAELHGRMDLLFNNAGVAVGGYFEEVSAADFDWLFEVNFGAVVRLTRASLPRLRKSDDSCIVNTSSLLGLISPSGQVAYNASSFAIRGFSMALAHELAGSTVGVTVAQPGCLANAIVRNARIPVDSARPSGQAVKARQFLKLSPESAAKYIVRAVTHRKKRVLVGSDAYVLGLLGRFLPAHYWGMLQRFA</sequence>
<dbReference type="PANTHER" id="PTHR43391">
    <property type="entry name" value="RETINOL DEHYDROGENASE-RELATED"/>
    <property type="match status" value="1"/>
</dbReference>
<dbReference type="InterPro" id="IPR036291">
    <property type="entry name" value="NAD(P)-bd_dom_sf"/>
</dbReference>
<dbReference type="Proteomes" id="UP000317550">
    <property type="component" value="Chromosome"/>
</dbReference>
<dbReference type="Pfam" id="PF00106">
    <property type="entry name" value="adh_short"/>
    <property type="match status" value="1"/>
</dbReference>
<dbReference type="EMBL" id="CP041730">
    <property type="protein sequence ID" value="QDQ28700.1"/>
    <property type="molecule type" value="Genomic_DNA"/>
</dbReference>
<dbReference type="InterPro" id="IPR057326">
    <property type="entry name" value="KR_dom"/>
</dbReference>
<dbReference type="GO" id="GO:0016491">
    <property type="term" value="F:oxidoreductase activity"/>
    <property type="evidence" value="ECO:0007669"/>
    <property type="project" value="UniProtKB-KW"/>
</dbReference>
<protein>
    <submittedName>
        <fullName evidence="5">SDR family NAD(P)-dependent oxidoreductase</fullName>
    </submittedName>
</protein>
<accession>A0A516SKM0</accession>
<organism evidence="5 6">
    <name type="scientific">Chitinimonas arctica</name>
    <dbReference type="NCBI Taxonomy" id="2594795"/>
    <lineage>
        <taxon>Bacteria</taxon>
        <taxon>Pseudomonadati</taxon>
        <taxon>Pseudomonadota</taxon>
        <taxon>Betaproteobacteria</taxon>
        <taxon>Neisseriales</taxon>
        <taxon>Chitinibacteraceae</taxon>
        <taxon>Chitinimonas</taxon>
    </lineage>
</organism>
<dbReference type="SUPFAM" id="SSF51735">
    <property type="entry name" value="NAD(P)-binding Rossmann-fold domains"/>
    <property type="match status" value="1"/>
</dbReference>
<evidence type="ECO:0000259" key="4">
    <source>
        <dbReference type="SMART" id="SM00822"/>
    </source>
</evidence>
<evidence type="ECO:0000256" key="2">
    <source>
        <dbReference type="ARBA" id="ARBA00023002"/>
    </source>
</evidence>
<dbReference type="RefSeq" id="WP_144280083.1">
    <property type="nucleotide sequence ID" value="NZ_CP041730.1"/>
</dbReference>
<reference evidence="6" key="1">
    <citation type="submission" date="2019-07" db="EMBL/GenBank/DDBJ databases">
        <title>Chitinimonas sp. nov., isolated from Ny-Alesund, arctica soil.</title>
        <authorList>
            <person name="Xu Q."/>
            <person name="Peng F."/>
        </authorList>
    </citation>
    <scope>NUCLEOTIDE SEQUENCE [LARGE SCALE GENOMIC DNA]</scope>
    <source>
        <strain evidence="6">R3-44</strain>
    </source>
</reference>
<keyword evidence="2" id="KW-0560">Oxidoreductase</keyword>
<dbReference type="PANTHER" id="PTHR43391:SF82">
    <property type="entry name" value="OXIDOREDUCTASE SADH-RELATED"/>
    <property type="match status" value="1"/>
</dbReference>
<dbReference type="AlphaFoldDB" id="A0A516SKM0"/>
<proteinExistence type="inferred from homology"/>
<dbReference type="PRINTS" id="PR00081">
    <property type="entry name" value="GDHRDH"/>
</dbReference>
<dbReference type="InterPro" id="IPR002347">
    <property type="entry name" value="SDR_fam"/>
</dbReference>
<feature type="domain" description="Ketoreductase" evidence="4">
    <location>
        <begin position="10"/>
        <end position="194"/>
    </location>
</feature>